<dbReference type="AlphaFoldDB" id="A0A6N2NM52"/>
<protein>
    <submittedName>
        <fullName evidence="2">Uncharacterized protein</fullName>
    </submittedName>
</protein>
<feature type="transmembrane region" description="Helical" evidence="1">
    <location>
        <begin position="62"/>
        <end position="81"/>
    </location>
</feature>
<sequence length="103" mass="11925">MILQNFWFELSPSYTHAPCIVILFNHSMELRHTAPIKLFLCIMLPSAVVFKMYVLMKPPPNGKYAYFLQLLIVLYCFLVFLSRERAQVNPGTSLLLFVPAKTE</sequence>
<gene>
    <name evidence="2" type="ORF">SVIM_LOCUS517489</name>
</gene>
<feature type="transmembrane region" description="Helical" evidence="1">
    <location>
        <begin position="36"/>
        <end position="56"/>
    </location>
</feature>
<evidence type="ECO:0000256" key="1">
    <source>
        <dbReference type="SAM" id="Phobius"/>
    </source>
</evidence>
<keyword evidence="1" id="KW-0472">Membrane</keyword>
<dbReference type="EMBL" id="CAADRP010002362">
    <property type="protein sequence ID" value="VFU66534.1"/>
    <property type="molecule type" value="Genomic_DNA"/>
</dbReference>
<evidence type="ECO:0000313" key="2">
    <source>
        <dbReference type="EMBL" id="VFU66534.1"/>
    </source>
</evidence>
<proteinExistence type="predicted"/>
<keyword evidence="1" id="KW-1133">Transmembrane helix</keyword>
<accession>A0A6N2NM52</accession>
<keyword evidence="1" id="KW-0812">Transmembrane</keyword>
<reference evidence="2" key="1">
    <citation type="submission" date="2019-03" db="EMBL/GenBank/DDBJ databases">
        <authorList>
            <person name="Mank J."/>
            <person name="Almeida P."/>
        </authorList>
    </citation>
    <scope>NUCLEOTIDE SEQUENCE</scope>
    <source>
        <strain evidence="2">78183</strain>
    </source>
</reference>
<organism evidence="2">
    <name type="scientific">Salix viminalis</name>
    <name type="common">Common osier</name>
    <name type="synonym">Basket willow</name>
    <dbReference type="NCBI Taxonomy" id="40686"/>
    <lineage>
        <taxon>Eukaryota</taxon>
        <taxon>Viridiplantae</taxon>
        <taxon>Streptophyta</taxon>
        <taxon>Embryophyta</taxon>
        <taxon>Tracheophyta</taxon>
        <taxon>Spermatophyta</taxon>
        <taxon>Magnoliopsida</taxon>
        <taxon>eudicotyledons</taxon>
        <taxon>Gunneridae</taxon>
        <taxon>Pentapetalae</taxon>
        <taxon>rosids</taxon>
        <taxon>fabids</taxon>
        <taxon>Malpighiales</taxon>
        <taxon>Salicaceae</taxon>
        <taxon>Saliceae</taxon>
        <taxon>Salix</taxon>
    </lineage>
</organism>
<name>A0A6N2NM52_SALVM</name>